<feature type="domain" description="Amidohydrolase-related" evidence="2">
    <location>
        <begin position="45"/>
        <end position="257"/>
    </location>
</feature>
<gene>
    <name evidence="3" type="ORF">ACFPFU_23660</name>
</gene>
<evidence type="ECO:0000256" key="1">
    <source>
        <dbReference type="ARBA" id="ARBA00023239"/>
    </source>
</evidence>
<dbReference type="Pfam" id="PF04909">
    <property type="entry name" value="Amidohydro_2"/>
    <property type="match status" value="1"/>
</dbReference>
<dbReference type="SUPFAM" id="SSF51556">
    <property type="entry name" value="Metallo-dependent hydrolases"/>
    <property type="match status" value="1"/>
</dbReference>
<dbReference type="PANTHER" id="PTHR21240">
    <property type="entry name" value="2-AMINO-3-CARBOXYLMUCONATE-6-SEMIALDEHYDE DECARBOXYLASE"/>
    <property type="match status" value="1"/>
</dbReference>
<dbReference type="Proteomes" id="UP001595818">
    <property type="component" value="Unassembled WGS sequence"/>
</dbReference>
<dbReference type="InterPro" id="IPR032465">
    <property type="entry name" value="ACMSD"/>
</dbReference>
<protein>
    <submittedName>
        <fullName evidence="3">Amidohydrolase family protein</fullName>
    </submittedName>
</protein>
<keyword evidence="1" id="KW-0456">Lyase</keyword>
<dbReference type="Gene3D" id="3.20.20.140">
    <property type="entry name" value="Metal-dependent hydrolases"/>
    <property type="match status" value="1"/>
</dbReference>
<sequence>MWIDSNTYIGHWPFRQLKNNTCKDILERMDRHQVEASVVSNLNGIFYKDTQPANQELHEDIRSNKRYQDRLVPFAVINPIYSGWKDDLKKSISKLGMKGVRLYPKYHGYTLKNPSCVELVKKVRDLGLPVALSLRMVDSRPSSWLDINQEWTLKDVVPIIEAVPDAKFMILNIANNTLLEPDQLDLFKKSNLFMDTSGRNITNLGKLIDTFGKEKFGFGTHAPILDYRTGALRIESLNEDEADEKTKQQLRYYNIKHLLQL</sequence>
<keyword evidence="4" id="KW-1185">Reference proteome</keyword>
<comment type="caution">
    <text evidence="3">The sequence shown here is derived from an EMBL/GenBank/DDBJ whole genome shotgun (WGS) entry which is preliminary data.</text>
</comment>
<accession>A0ABV9T8E5</accession>
<evidence type="ECO:0000259" key="2">
    <source>
        <dbReference type="Pfam" id="PF04909"/>
    </source>
</evidence>
<evidence type="ECO:0000313" key="3">
    <source>
        <dbReference type="EMBL" id="MFC4874721.1"/>
    </source>
</evidence>
<evidence type="ECO:0000313" key="4">
    <source>
        <dbReference type="Proteomes" id="UP001595818"/>
    </source>
</evidence>
<dbReference type="PANTHER" id="PTHR21240:SF28">
    <property type="entry name" value="ISO-OROTATE DECARBOXYLASE (EUROFUNG)"/>
    <property type="match status" value="1"/>
</dbReference>
<dbReference type="InterPro" id="IPR032466">
    <property type="entry name" value="Metal_Hydrolase"/>
</dbReference>
<name>A0ABV9T8E5_9BACT</name>
<reference evidence="4" key="1">
    <citation type="journal article" date="2019" name="Int. J. Syst. Evol. Microbiol.">
        <title>The Global Catalogue of Microorganisms (GCM) 10K type strain sequencing project: providing services to taxonomists for standard genome sequencing and annotation.</title>
        <authorList>
            <consortium name="The Broad Institute Genomics Platform"/>
            <consortium name="The Broad Institute Genome Sequencing Center for Infectious Disease"/>
            <person name="Wu L."/>
            <person name="Ma J."/>
        </authorList>
    </citation>
    <scope>NUCLEOTIDE SEQUENCE [LARGE SCALE GENOMIC DNA]</scope>
    <source>
        <strain evidence="4">CGMCC 4.7466</strain>
    </source>
</reference>
<organism evidence="3 4">
    <name type="scientific">Negadavirga shengliensis</name>
    <dbReference type="NCBI Taxonomy" id="1389218"/>
    <lineage>
        <taxon>Bacteria</taxon>
        <taxon>Pseudomonadati</taxon>
        <taxon>Bacteroidota</taxon>
        <taxon>Cytophagia</taxon>
        <taxon>Cytophagales</taxon>
        <taxon>Cyclobacteriaceae</taxon>
        <taxon>Negadavirga</taxon>
    </lineage>
</organism>
<dbReference type="EMBL" id="JBHSJJ010000021">
    <property type="protein sequence ID" value="MFC4874721.1"/>
    <property type="molecule type" value="Genomic_DNA"/>
</dbReference>
<proteinExistence type="predicted"/>
<dbReference type="InterPro" id="IPR006680">
    <property type="entry name" value="Amidohydro-rel"/>
</dbReference>
<dbReference type="RefSeq" id="WP_377068840.1">
    <property type="nucleotide sequence ID" value="NZ_JBHSJJ010000021.1"/>
</dbReference>